<proteinExistence type="predicted"/>
<dbReference type="EMBL" id="MRDE01000057">
    <property type="protein sequence ID" value="OMH24431.1"/>
    <property type="molecule type" value="Genomic_DNA"/>
</dbReference>
<keyword evidence="1" id="KW-0472">Membrane</keyword>
<name>A0A1R1LA78_9MICC</name>
<organism evidence="2 3">
    <name type="scientific">Tersicoccus phoenicis</name>
    <dbReference type="NCBI Taxonomy" id="554083"/>
    <lineage>
        <taxon>Bacteria</taxon>
        <taxon>Bacillati</taxon>
        <taxon>Actinomycetota</taxon>
        <taxon>Actinomycetes</taxon>
        <taxon>Micrococcales</taxon>
        <taxon>Micrococcaceae</taxon>
        <taxon>Tersicoccus</taxon>
    </lineage>
</organism>
<dbReference type="Proteomes" id="UP000187085">
    <property type="component" value="Unassembled WGS sequence"/>
</dbReference>
<feature type="transmembrane region" description="Helical" evidence="1">
    <location>
        <begin position="80"/>
        <end position="100"/>
    </location>
</feature>
<protein>
    <recommendedName>
        <fullName evidence="4">Permease</fullName>
    </recommendedName>
</protein>
<feature type="transmembrane region" description="Helical" evidence="1">
    <location>
        <begin position="50"/>
        <end position="68"/>
    </location>
</feature>
<feature type="transmembrane region" description="Helical" evidence="1">
    <location>
        <begin position="137"/>
        <end position="157"/>
    </location>
</feature>
<dbReference type="STRING" id="554083.BKD30_08495"/>
<keyword evidence="1" id="KW-0812">Transmembrane</keyword>
<keyword evidence="1" id="KW-1133">Transmembrane helix</keyword>
<comment type="caution">
    <text evidence="2">The sequence shown here is derived from an EMBL/GenBank/DDBJ whole genome shotgun (WGS) entry which is preliminary data.</text>
</comment>
<feature type="transmembrane region" description="Helical" evidence="1">
    <location>
        <begin position="194"/>
        <end position="216"/>
    </location>
</feature>
<feature type="transmembrane region" description="Helical" evidence="1">
    <location>
        <begin position="163"/>
        <end position="182"/>
    </location>
</feature>
<keyword evidence="3" id="KW-1185">Reference proteome</keyword>
<feature type="transmembrane region" description="Helical" evidence="1">
    <location>
        <begin position="112"/>
        <end position="130"/>
    </location>
</feature>
<sequence length="218" mass="21310">MTVLVGVGAVVTGAGWVRLQGLTAARAHGVVIALAGIASALVALRLPSAYLTWAGLIAALGLIAVFLIELLRGTGAARRLEALVASSSGVALTALGAGWIGSLRVATEQHAALIGVTAVAAFAAVLMAAVPWPDRMIGPLCVLVATAVAPLVALLVGESGAGTAALLGAVAGLVVATFRRMVLADGGPRTRLGAVAVGVGPVLAAGSAFYGAQLLIAS</sequence>
<feature type="transmembrane region" description="Helical" evidence="1">
    <location>
        <begin position="27"/>
        <end position="44"/>
    </location>
</feature>
<accession>A0A1R1LA78</accession>
<dbReference type="AlphaFoldDB" id="A0A1R1LA78"/>
<evidence type="ECO:0000313" key="2">
    <source>
        <dbReference type="EMBL" id="OMH24431.1"/>
    </source>
</evidence>
<evidence type="ECO:0008006" key="4">
    <source>
        <dbReference type="Google" id="ProtNLM"/>
    </source>
</evidence>
<gene>
    <name evidence="2" type="ORF">BKD30_08495</name>
</gene>
<evidence type="ECO:0000256" key="1">
    <source>
        <dbReference type="SAM" id="Phobius"/>
    </source>
</evidence>
<evidence type="ECO:0000313" key="3">
    <source>
        <dbReference type="Proteomes" id="UP000187085"/>
    </source>
</evidence>
<reference evidence="2 3" key="1">
    <citation type="submission" date="2016-12" db="EMBL/GenBank/DDBJ databases">
        <title>Draft genome of Tersicoccus phoenicis 1P05MA.</title>
        <authorList>
            <person name="Nakajima Y."/>
            <person name="Yoshizawa S."/>
            <person name="Nakamura K."/>
            <person name="Ogura Y."/>
            <person name="Hayashi T."/>
            <person name="Kogure K."/>
        </authorList>
    </citation>
    <scope>NUCLEOTIDE SEQUENCE [LARGE SCALE GENOMIC DNA]</scope>
    <source>
        <strain evidence="2 3">1p05MA</strain>
    </source>
</reference>